<sequence>MVVILAGGALVGHHVFHLPWGLSILVACGCIALNDWLLAREDELPGGFNNPYPLDVRQPSPRRRWPWWR</sequence>
<comment type="caution">
    <text evidence="2">The sequence shown here is derived from an EMBL/GenBank/DDBJ whole genome shotgun (WGS) entry which is preliminary data.</text>
</comment>
<reference evidence="2 3" key="1">
    <citation type="submission" date="2020-08" db="EMBL/GenBank/DDBJ databases">
        <title>Genomic Encyclopedia of Type Strains, Phase IV (KMG-IV): sequencing the most valuable type-strain genomes for metagenomic binning, comparative biology and taxonomic classification.</title>
        <authorList>
            <person name="Goeker M."/>
        </authorList>
    </citation>
    <scope>NUCLEOTIDE SEQUENCE [LARGE SCALE GENOMIC DNA]</scope>
    <source>
        <strain evidence="2 3">DSM 22198</strain>
    </source>
</reference>
<gene>
    <name evidence="2" type="ORF">FHS74_001145</name>
</gene>
<dbReference type="Proteomes" id="UP000539175">
    <property type="component" value="Unassembled WGS sequence"/>
</dbReference>
<organism evidence="2 3">
    <name type="scientific">Nitrospirillum iridis</name>
    <dbReference type="NCBI Taxonomy" id="765888"/>
    <lineage>
        <taxon>Bacteria</taxon>
        <taxon>Pseudomonadati</taxon>
        <taxon>Pseudomonadota</taxon>
        <taxon>Alphaproteobacteria</taxon>
        <taxon>Rhodospirillales</taxon>
        <taxon>Azospirillaceae</taxon>
        <taxon>Nitrospirillum</taxon>
    </lineage>
</organism>
<evidence type="ECO:0000313" key="2">
    <source>
        <dbReference type="EMBL" id="MBB6250600.1"/>
    </source>
</evidence>
<feature type="compositionally biased region" description="Basic residues" evidence="1">
    <location>
        <begin position="60"/>
        <end position="69"/>
    </location>
</feature>
<evidence type="ECO:0000313" key="3">
    <source>
        <dbReference type="Proteomes" id="UP000539175"/>
    </source>
</evidence>
<keyword evidence="3" id="KW-1185">Reference proteome</keyword>
<name>A0A7X0AWX1_9PROT</name>
<protein>
    <submittedName>
        <fullName evidence="2">Uncharacterized protein</fullName>
    </submittedName>
</protein>
<dbReference type="EMBL" id="JACIIZ010000003">
    <property type="protein sequence ID" value="MBB6250600.1"/>
    <property type="molecule type" value="Genomic_DNA"/>
</dbReference>
<evidence type="ECO:0000256" key="1">
    <source>
        <dbReference type="SAM" id="MobiDB-lite"/>
    </source>
</evidence>
<feature type="region of interest" description="Disordered" evidence="1">
    <location>
        <begin position="49"/>
        <end position="69"/>
    </location>
</feature>
<accession>A0A7X0AWX1</accession>
<dbReference type="AlphaFoldDB" id="A0A7X0AWX1"/>
<dbReference type="RefSeq" id="WP_184798363.1">
    <property type="nucleotide sequence ID" value="NZ_JACIIZ010000003.1"/>
</dbReference>
<proteinExistence type="predicted"/>